<organism evidence="3 4">
    <name type="scientific">Acyrthosiphon pisum</name>
    <name type="common">Pea aphid</name>
    <dbReference type="NCBI Taxonomy" id="7029"/>
    <lineage>
        <taxon>Eukaryota</taxon>
        <taxon>Metazoa</taxon>
        <taxon>Ecdysozoa</taxon>
        <taxon>Arthropoda</taxon>
        <taxon>Hexapoda</taxon>
        <taxon>Insecta</taxon>
        <taxon>Pterygota</taxon>
        <taxon>Neoptera</taxon>
        <taxon>Paraneoptera</taxon>
        <taxon>Hemiptera</taxon>
        <taxon>Sternorrhyncha</taxon>
        <taxon>Aphidomorpha</taxon>
        <taxon>Aphidoidea</taxon>
        <taxon>Aphididae</taxon>
        <taxon>Macrosiphini</taxon>
        <taxon>Acyrthosiphon</taxon>
    </lineage>
</organism>
<dbReference type="CDD" id="cd04794">
    <property type="entry name" value="euk_LANCL"/>
    <property type="match status" value="1"/>
</dbReference>
<accession>A0A8R2NP71</accession>
<dbReference type="SUPFAM" id="SSF158745">
    <property type="entry name" value="LanC-like"/>
    <property type="match status" value="1"/>
</dbReference>
<reference evidence="4" key="1">
    <citation type="submission" date="2010-06" db="EMBL/GenBank/DDBJ databases">
        <authorList>
            <person name="Jiang H."/>
            <person name="Abraham K."/>
            <person name="Ali S."/>
            <person name="Alsbrooks S.L."/>
            <person name="Anim B.N."/>
            <person name="Anosike U.S."/>
            <person name="Attaway T."/>
            <person name="Bandaranaike D.P."/>
            <person name="Battles P.K."/>
            <person name="Bell S.N."/>
            <person name="Bell A.V."/>
            <person name="Beltran B."/>
            <person name="Bickham C."/>
            <person name="Bustamante Y."/>
            <person name="Caleb T."/>
            <person name="Canada A."/>
            <person name="Cardenas V."/>
            <person name="Carter K."/>
            <person name="Chacko J."/>
            <person name="Chandrabose M.N."/>
            <person name="Chavez D."/>
            <person name="Chavez A."/>
            <person name="Chen L."/>
            <person name="Chu H.-S."/>
            <person name="Claassen K.J."/>
            <person name="Cockrell R."/>
            <person name="Collins M."/>
            <person name="Cooper J.A."/>
            <person name="Cree A."/>
            <person name="Curry S.M."/>
            <person name="Da Y."/>
            <person name="Dao M.D."/>
            <person name="Das B."/>
            <person name="Davila M.-L."/>
            <person name="Davy-Carroll L."/>
            <person name="Denson S."/>
            <person name="Dinh H."/>
            <person name="Ebong V.E."/>
            <person name="Edwards J.R."/>
            <person name="Egan A."/>
            <person name="El-Daye J."/>
            <person name="Escobedo L."/>
            <person name="Fernandez S."/>
            <person name="Fernando P.R."/>
            <person name="Flagg N."/>
            <person name="Forbes L.D."/>
            <person name="Fowler R.G."/>
            <person name="Fu Q."/>
            <person name="Gabisi R.A."/>
            <person name="Ganer J."/>
            <person name="Garbino Pronczuk A."/>
            <person name="Garcia R.M."/>
            <person name="Garner T."/>
            <person name="Garrett T.E."/>
            <person name="Gonzalez D.A."/>
            <person name="Hamid H."/>
            <person name="Hawkins E.S."/>
            <person name="Hirani K."/>
            <person name="Hogues M.E."/>
            <person name="Hollins B."/>
            <person name="Hsiao C.-H."/>
            <person name="Jabil R."/>
            <person name="James M.L."/>
            <person name="Jhangiani S.N."/>
            <person name="Johnson B."/>
            <person name="Johnson Q."/>
            <person name="Joshi V."/>
            <person name="Kalu J.B."/>
            <person name="Kam C."/>
            <person name="Kashfia A."/>
            <person name="Keebler J."/>
            <person name="Kisamo H."/>
            <person name="Kovar C.L."/>
            <person name="Lago L.A."/>
            <person name="Lai C.-Y."/>
            <person name="Laidlaw J."/>
            <person name="Lara F."/>
            <person name="Le T.-K."/>
            <person name="Lee S.L."/>
            <person name="Legall F.H."/>
            <person name="Lemon S.J."/>
            <person name="Lewis L.R."/>
            <person name="Li B."/>
            <person name="Liu Y."/>
            <person name="Liu Y.-S."/>
            <person name="Lopez J."/>
            <person name="Lozado R.J."/>
            <person name="Lu J."/>
            <person name="Madu R.C."/>
            <person name="Maheshwari M."/>
            <person name="Maheshwari R."/>
            <person name="Malloy K."/>
            <person name="Martinez E."/>
            <person name="Mathew T."/>
            <person name="Mercado I.C."/>
            <person name="Mercado C."/>
            <person name="Meyer B."/>
            <person name="Montgomery K."/>
            <person name="Morgan M.B."/>
            <person name="Munidasa M."/>
            <person name="Nazareth L.V."/>
            <person name="Nelson J."/>
            <person name="Ng B.M."/>
            <person name="Nguyen N.B."/>
            <person name="Nguyen P.Q."/>
            <person name="Nguyen T."/>
            <person name="Obregon M."/>
            <person name="Okwuonu G.O."/>
            <person name="Onwere C.G."/>
            <person name="Orozco G."/>
            <person name="Parra A."/>
            <person name="Patel S."/>
            <person name="Patil S."/>
            <person name="Perez A."/>
            <person name="Perez Y."/>
            <person name="Pham C."/>
            <person name="Primus E.L."/>
            <person name="Pu L.-L."/>
            <person name="Puazo M."/>
            <person name="Qin X."/>
            <person name="Quiroz J.B."/>
            <person name="Reese J."/>
            <person name="Richards S."/>
            <person name="Rives C.M."/>
            <person name="Robberts R."/>
            <person name="Ruiz S.J."/>
            <person name="Ruiz M.J."/>
            <person name="Santibanez J."/>
            <person name="Schneider B.W."/>
            <person name="Sisson I."/>
            <person name="Smith M."/>
            <person name="Sodergren E."/>
            <person name="Song X.-Z."/>
            <person name="Song B.B."/>
            <person name="Summersgill H."/>
            <person name="Thelus R."/>
            <person name="Thornton R.D."/>
            <person name="Trejos Z.Y."/>
            <person name="Usmani K."/>
            <person name="Vattathil S."/>
            <person name="Villasana D."/>
            <person name="Walker D.L."/>
            <person name="Wang S."/>
            <person name="Wang K."/>
            <person name="White C.S."/>
            <person name="Williams A.C."/>
            <person name="Williamson J."/>
            <person name="Wilson K."/>
            <person name="Woghiren I.O."/>
            <person name="Woodworth J.R."/>
            <person name="Worley K.C."/>
            <person name="Wright R.A."/>
            <person name="Wu W."/>
            <person name="Young L."/>
            <person name="Zhang L."/>
            <person name="Zhang J."/>
            <person name="Zhu Y."/>
            <person name="Muzny D.M."/>
            <person name="Weinstock G."/>
            <person name="Gibbs R.A."/>
        </authorList>
    </citation>
    <scope>NUCLEOTIDE SEQUENCE [LARGE SCALE GENOMIC DNA]</scope>
    <source>
        <strain evidence="4">LSR1</strain>
    </source>
</reference>
<dbReference type="EnsemblMetazoa" id="XM_029488916.1">
    <property type="protein sequence ID" value="XP_029344776.1"/>
    <property type="gene ID" value="LOC100165159"/>
</dbReference>
<name>A0A8R2NP71_ACYPI</name>
<dbReference type="KEGG" id="api:100165159"/>
<feature type="binding site" evidence="2">
    <location>
        <position position="357"/>
    </location>
    <ligand>
        <name>Zn(2+)</name>
        <dbReference type="ChEBI" id="CHEBI:29105"/>
    </ligand>
</feature>
<dbReference type="GO" id="GO:0031179">
    <property type="term" value="P:peptide modification"/>
    <property type="evidence" value="ECO:0007669"/>
    <property type="project" value="InterPro"/>
</dbReference>
<evidence type="ECO:0000313" key="3">
    <source>
        <dbReference type="EnsemblMetazoa" id="XP_029344777.1"/>
    </source>
</evidence>
<keyword evidence="4" id="KW-1185">Reference proteome</keyword>
<dbReference type="PRINTS" id="PR01950">
    <property type="entry name" value="LANCSUPER"/>
</dbReference>
<dbReference type="Gene3D" id="1.50.10.10">
    <property type="match status" value="1"/>
</dbReference>
<dbReference type="AlphaFoldDB" id="A0A8R2NP71"/>
<dbReference type="Proteomes" id="UP000007819">
    <property type="component" value="Chromosome X"/>
</dbReference>
<dbReference type="GeneID" id="100165159"/>
<dbReference type="InterPro" id="IPR012341">
    <property type="entry name" value="6hp_glycosidase-like_sf"/>
</dbReference>
<dbReference type="InterPro" id="IPR007822">
    <property type="entry name" value="LANC-like"/>
</dbReference>
<dbReference type="OrthoDB" id="10257263at2759"/>
<dbReference type="Pfam" id="PF05147">
    <property type="entry name" value="LANC_like"/>
    <property type="match status" value="1"/>
</dbReference>
<feature type="binding site" evidence="2">
    <location>
        <position position="356"/>
    </location>
    <ligand>
        <name>Zn(2+)</name>
        <dbReference type="ChEBI" id="CHEBI:29105"/>
    </ligand>
</feature>
<keyword evidence="2" id="KW-0862">Zinc</keyword>
<protein>
    <recommendedName>
        <fullName evidence="5">LanC-like protein 2</fullName>
    </recommendedName>
</protein>
<evidence type="ECO:0008006" key="5">
    <source>
        <dbReference type="Google" id="ProtNLM"/>
    </source>
</evidence>
<dbReference type="PRINTS" id="PR01951">
    <property type="entry name" value="LANCEUKARYTE"/>
</dbReference>
<evidence type="ECO:0000256" key="1">
    <source>
        <dbReference type="ARBA" id="ARBA00007179"/>
    </source>
</evidence>
<dbReference type="GO" id="GO:0005886">
    <property type="term" value="C:plasma membrane"/>
    <property type="evidence" value="ECO:0007669"/>
    <property type="project" value="TreeGrafter"/>
</dbReference>
<evidence type="ECO:0000256" key="2">
    <source>
        <dbReference type="PIRSR" id="PIRSR607822-1"/>
    </source>
</evidence>
<feature type="binding site" evidence="2">
    <location>
        <position position="310"/>
    </location>
    <ligand>
        <name>Zn(2+)</name>
        <dbReference type="ChEBI" id="CHEBI:29105"/>
    </ligand>
</feature>
<dbReference type="GO" id="GO:0046872">
    <property type="term" value="F:metal ion binding"/>
    <property type="evidence" value="ECO:0007669"/>
    <property type="project" value="UniProtKB-KW"/>
</dbReference>
<dbReference type="EnsemblMetazoa" id="XM_029488917.1">
    <property type="protein sequence ID" value="XP_029344777.1"/>
    <property type="gene ID" value="LOC100165159"/>
</dbReference>
<dbReference type="GO" id="GO:0005975">
    <property type="term" value="P:carbohydrate metabolic process"/>
    <property type="evidence" value="ECO:0007669"/>
    <property type="project" value="InterPro"/>
</dbReference>
<dbReference type="RefSeq" id="XP_029344777.1">
    <property type="nucleotide sequence ID" value="XM_029488917.1"/>
</dbReference>
<comment type="similarity">
    <text evidence="1">Belongs to the LanC-like protein family.</text>
</comment>
<evidence type="ECO:0000313" key="4">
    <source>
        <dbReference type="Proteomes" id="UP000007819"/>
    </source>
</evidence>
<proteinExistence type="inferred from homology"/>
<dbReference type="PANTHER" id="PTHR12736">
    <property type="entry name" value="LANC-LIKE PROTEIN"/>
    <property type="match status" value="1"/>
</dbReference>
<dbReference type="RefSeq" id="XP_029344776.1">
    <property type="nucleotide sequence ID" value="XM_029488916.1"/>
</dbReference>
<dbReference type="PANTHER" id="PTHR12736:SF21">
    <property type="entry name" value="LANC-LIKE PROTEIN 2"/>
    <property type="match status" value="1"/>
</dbReference>
<dbReference type="SMART" id="SM01260">
    <property type="entry name" value="LANC_like"/>
    <property type="match status" value="1"/>
</dbReference>
<reference evidence="3" key="2">
    <citation type="submission" date="2022-06" db="UniProtKB">
        <authorList>
            <consortium name="EnsemblMetazoa"/>
        </authorList>
    </citation>
    <scope>IDENTIFICATION</scope>
</reference>
<dbReference type="InterPro" id="IPR020464">
    <property type="entry name" value="LanC-like_prot_euk"/>
</dbReference>
<keyword evidence="2" id="KW-0479">Metal-binding</keyword>
<sequence length="430" mass="48829">MMVDKKKPNQQNPEPCRNYKNELSLLSDEKANEVVGRSLKIYYVVESLRITNTFQYKINEFVEAHMFIIDQEVQLFLKKPKPNEDELTVESIYSGMAGIALLYNFYANKIHNKNKAIEAKLIIEKCLSILDENSDSVTYLTGKSGIFVTATEIYRDLGDIKNAKKMIEKVVDLLPLALNQKMPDVLLYGRAGYLYSLLILKKLGWEDPDRDKLIRKVVLSIFNNGIQTCDRDKPRRTSLMYKCHNKKYLGAAQGLSGVIHCLLLAKSYLTKSELDDLIKPALDYLLTLRYKSGNLPVSLCNDPDHLVQWCHGASGVTHTYALAYKVFLDEKYLNAAIQYGDIVWKRGLLTKGYGLCHGVSGNSYAFMSLFQLTGKTKYLYRAARFVDWCLTTNRQNRIPDNPYSMFEGVAGVTYALIDVQDPIGANLPGF</sequence>